<keyword evidence="1" id="KW-0472">Membrane</keyword>
<organism evidence="2 3">
    <name type="scientific">Octopus vulgaris</name>
    <name type="common">Common octopus</name>
    <dbReference type="NCBI Taxonomy" id="6645"/>
    <lineage>
        <taxon>Eukaryota</taxon>
        <taxon>Metazoa</taxon>
        <taxon>Spiralia</taxon>
        <taxon>Lophotrochozoa</taxon>
        <taxon>Mollusca</taxon>
        <taxon>Cephalopoda</taxon>
        <taxon>Coleoidea</taxon>
        <taxon>Octopodiformes</taxon>
        <taxon>Octopoda</taxon>
        <taxon>Incirrata</taxon>
        <taxon>Octopodidae</taxon>
        <taxon>Octopus</taxon>
    </lineage>
</organism>
<evidence type="ECO:0000313" key="3">
    <source>
        <dbReference type="Proteomes" id="UP001162480"/>
    </source>
</evidence>
<evidence type="ECO:0000313" key="2">
    <source>
        <dbReference type="EMBL" id="CAI9739009.1"/>
    </source>
</evidence>
<proteinExistence type="predicted"/>
<dbReference type="Proteomes" id="UP001162480">
    <property type="component" value="Chromosome 22"/>
</dbReference>
<accession>A0AA36FJ70</accession>
<keyword evidence="1" id="KW-1133">Transmembrane helix</keyword>
<keyword evidence="3" id="KW-1185">Reference proteome</keyword>
<keyword evidence="1" id="KW-0812">Transmembrane</keyword>
<reference evidence="2" key="1">
    <citation type="submission" date="2023-08" db="EMBL/GenBank/DDBJ databases">
        <authorList>
            <person name="Alioto T."/>
            <person name="Alioto T."/>
            <person name="Gomez Garrido J."/>
        </authorList>
    </citation>
    <scope>NUCLEOTIDE SEQUENCE</scope>
</reference>
<evidence type="ECO:0000256" key="1">
    <source>
        <dbReference type="SAM" id="Phobius"/>
    </source>
</evidence>
<gene>
    <name evidence="2" type="ORF">OCTVUL_1B028745</name>
</gene>
<sequence>MVGYSAATGIGVGANVVSGVVVVVVIPVIIVCLSLLIDVDTVINGGRDGVNGFGDFYCICDTCFLCKNREPFYVP</sequence>
<protein>
    <recommendedName>
        <fullName evidence="4">Transmembrane protein</fullName>
    </recommendedName>
</protein>
<name>A0AA36FJ70_OCTVU</name>
<dbReference type="AlphaFoldDB" id="A0AA36FJ70"/>
<dbReference type="EMBL" id="OX597835">
    <property type="protein sequence ID" value="CAI9739009.1"/>
    <property type="molecule type" value="Genomic_DNA"/>
</dbReference>
<evidence type="ECO:0008006" key="4">
    <source>
        <dbReference type="Google" id="ProtNLM"/>
    </source>
</evidence>
<feature type="transmembrane region" description="Helical" evidence="1">
    <location>
        <begin position="12"/>
        <end position="37"/>
    </location>
</feature>